<dbReference type="InterPro" id="IPR036388">
    <property type="entry name" value="WH-like_DNA-bd_sf"/>
</dbReference>
<dbReference type="RefSeq" id="WP_022273192.1">
    <property type="nucleotide sequence ID" value="NZ_JACRTJ010000018.1"/>
</dbReference>
<dbReference type="SUPFAM" id="SSF46785">
    <property type="entry name" value="Winged helix' DNA-binding domain"/>
    <property type="match status" value="1"/>
</dbReference>
<accession>A0ABR7NST0</accession>
<proteinExistence type="predicted"/>
<reference evidence="2 3" key="1">
    <citation type="submission" date="2020-08" db="EMBL/GenBank/DDBJ databases">
        <title>Genome public.</title>
        <authorList>
            <person name="Liu C."/>
            <person name="Sun Q."/>
        </authorList>
    </citation>
    <scope>NUCLEOTIDE SEQUENCE [LARGE SCALE GENOMIC DNA]</scope>
    <source>
        <strain evidence="2 3">BX10</strain>
    </source>
</reference>
<evidence type="ECO:0000313" key="3">
    <source>
        <dbReference type="Proteomes" id="UP000647491"/>
    </source>
</evidence>
<evidence type="ECO:0000259" key="1">
    <source>
        <dbReference type="Pfam" id="PF03551"/>
    </source>
</evidence>
<dbReference type="PANTHER" id="PTHR33169">
    <property type="entry name" value="PADR-FAMILY TRANSCRIPTIONAL REGULATOR"/>
    <property type="match status" value="1"/>
</dbReference>
<name>A0ABR7NST0_9FIRM</name>
<dbReference type="Proteomes" id="UP000647491">
    <property type="component" value="Unassembled WGS sequence"/>
</dbReference>
<comment type="caution">
    <text evidence="2">The sequence shown here is derived from an EMBL/GenBank/DDBJ whole genome shotgun (WGS) entry which is preliminary data.</text>
</comment>
<feature type="domain" description="Transcription regulator PadR N-terminal" evidence="1">
    <location>
        <begin position="16"/>
        <end position="89"/>
    </location>
</feature>
<dbReference type="PANTHER" id="PTHR33169:SF14">
    <property type="entry name" value="TRANSCRIPTIONAL REGULATOR RV3488"/>
    <property type="match status" value="1"/>
</dbReference>
<dbReference type="EMBL" id="JACRTJ010000018">
    <property type="protein sequence ID" value="MBC8599174.1"/>
    <property type="molecule type" value="Genomic_DNA"/>
</dbReference>
<dbReference type="InterPro" id="IPR052509">
    <property type="entry name" value="Metal_resp_DNA-bind_regulator"/>
</dbReference>
<protein>
    <submittedName>
        <fullName evidence="2">PadR family transcriptional regulator</fullName>
    </submittedName>
</protein>
<dbReference type="InterPro" id="IPR005149">
    <property type="entry name" value="Tscrpt_reg_PadR_N"/>
</dbReference>
<organism evidence="2 3">
    <name type="scientific">Enterocloster hominis</name>
    <name type="common">ex Liu et al. 2021</name>
    <dbReference type="NCBI Taxonomy" id="2763663"/>
    <lineage>
        <taxon>Bacteria</taxon>
        <taxon>Bacillati</taxon>
        <taxon>Bacillota</taxon>
        <taxon>Clostridia</taxon>
        <taxon>Lachnospirales</taxon>
        <taxon>Lachnospiraceae</taxon>
        <taxon>Enterocloster</taxon>
    </lineage>
</organism>
<dbReference type="Gene3D" id="1.10.10.10">
    <property type="entry name" value="Winged helix-like DNA-binding domain superfamily/Winged helix DNA-binding domain"/>
    <property type="match status" value="1"/>
</dbReference>
<gene>
    <name evidence="2" type="ORF">H8708_08020</name>
</gene>
<dbReference type="InterPro" id="IPR036390">
    <property type="entry name" value="WH_DNA-bd_sf"/>
</dbReference>
<dbReference type="Pfam" id="PF03551">
    <property type="entry name" value="PadR"/>
    <property type="match status" value="1"/>
</dbReference>
<sequence length="114" mass="13335">MSITSDILRGHTETIILSLLLKQDSYGYKINKEILARTDRRYELKEATLYSAFKRLEQAGCIRTYWGDETTGARRRYYSITEKGRETYASNRRDWEEAKELIDRLLDDDGEGTA</sequence>
<evidence type="ECO:0000313" key="2">
    <source>
        <dbReference type="EMBL" id="MBC8599174.1"/>
    </source>
</evidence>
<keyword evidence="3" id="KW-1185">Reference proteome</keyword>